<dbReference type="OrthoDB" id="8946231at2759"/>
<sequence length="669" mass="77318">MNTGAPNTETFTMFTKDDVNRILFTETFKDTFGDLGPKESFHELLRLKKREVELHLHGVSLSEYYRERKIPRGFRINNVPTLGRSNGEFCDKWCAILDKCSLELMLHVIEETGRDLSSIRKEILQFESSHIPIITADKDNDWLKRLHDQVTQYKQEILAFKRSKFMRVSQDYKDNSVYRWRHGGRFNTQRRRPPLRKARRPPGVYPCGSESFFRHGGNANDRTRSKHRRSGRKHNRRKNPGATPSLWRTGNQEQAVINLSSYQLTDIEASVLQRGLSFVPTARTHAFSMSVDNYKFTRSLRLREHFGPKQKLQASEPNDELLNYKLRSNFDPTTNNTSLKTFSRMLNGATSDIMGQIHTRGNLNKDERAALERLKNNSSIIIKPADKGGAVVILDYVYYQTEIYSQLSNSMCYQKLTFDPTLKFQDELRIILNEAVLHGWITQDLMNFLYVKDPNWPIVETDPELSKLVSDGFTFGYKRNRNLKELFTQADPVTKYTSASRTMMIKTGVFRCGNCTMCSTLITGSQFFHPYTGKAYKVKHRLTCTSKNVVYIIKCPCGLLYCGKTCRPLKERISMHRSSIRAALEPKPKQDNTKQDISKQPVAQHWLQAKHPIASFKCMPIDFIPIPPRGGDVDRLLLQREAFWTQELDSVTPKGLNTHLQYSSFLPLR</sequence>
<feature type="compositionally biased region" description="Basic residues" evidence="1">
    <location>
        <begin position="188"/>
        <end position="200"/>
    </location>
</feature>
<organism evidence="2 3">
    <name type="scientific">Xenopus laevis</name>
    <name type="common">African clawed frog</name>
    <dbReference type="NCBI Taxonomy" id="8355"/>
    <lineage>
        <taxon>Eukaryota</taxon>
        <taxon>Metazoa</taxon>
        <taxon>Chordata</taxon>
        <taxon>Craniata</taxon>
        <taxon>Vertebrata</taxon>
        <taxon>Euteleostomi</taxon>
        <taxon>Amphibia</taxon>
        <taxon>Batrachia</taxon>
        <taxon>Anura</taxon>
        <taxon>Pipoidea</taxon>
        <taxon>Pipidae</taxon>
        <taxon>Xenopodinae</taxon>
        <taxon>Xenopus</taxon>
        <taxon>Xenopus</taxon>
    </lineage>
</organism>
<gene>
    <name evidence="3" type="primary">LOC121394096</name>
</gene>
<dbReference type="CDD" id="cd10442">
    <property type="entry name" value="GIY-YIG_PLEs"/>
    <property type="match status" value="1"/>
</dbReference>
<accession>A0A8J1KUX9</accession>
<dbReference type="Proteomes" id="UP000186698">
    <property type="component" value="Chromosome 5S"/>
</dbReference>
<name>A0A8J1KUX9_XENLA</name>
<keyword evidence="2" id="KW-1185">Reference proteome</keyword>
<feature type="compositionally biased region" description="Basic residues" evidence="1">
    <location>
        <begin position="224"/>
        <end position="239"/>
    </location>
</feature>
<dbReference type="KEGG" id="xla:121394096"/>
<feature type="region of interest" description="Disordered" evidence="1">
    <location>
        <begin position="188"/>
        <end position="249"/>
    </location>
</feature>
<dbReference type="GeneID" id="121394096"/>
<dbReference type="RefSeq" id="XP_041420034.1">
    <property type="nucleotide sequence ID" value="XM_041564100.1"/>
</dbReference>
<protein>
    <submittedName>
        <fullName evidence="3">Uncharacterized protein LOC121394096</fullName>
    </submittedName>
</protein>
<evidence type="ECO:0000256" key="1">
    <source>
        <dbReference type="SAM" id="MobiDB-lite"/>
    </source>
</evidence>
<reference evidence="3" key="1">
    <citation type="submission" date="2025-08" db="UniProtKB">
        <authorList>
            <consortium name="RefSeq"/>
        </authorList>
    </citation>
    <scope>IDENTIFICATION</scope>
    <source>
        <strain evidence="3">J_2021</strain>
        <tissue evidence="3">Erythrocytes</tissue>
    </source>
</reference>
<evidence type="ECO:0000313" key="3">
    <source>
        <dbReference type="RefSeq" id="XP_041420034.1"/>
    </source>
</evidence>
<dbReference type="AlphaFoldDB" id="A0A8J1KUX9"/>
<dbReference type="PANTHER" id="PTHR21301:SF12">
    <property type="match status" value="1"/>
</dbReference>
<evidence type="ECO:0000313" key="2">
    <source>
        <dbReference type="Proteomes" id="UP000186698"/>
    </source>
</evidence>
<dbReference type="PANTHER" id="PTHR21301">
    <property type="entry name" value="REVERSE TRANSCRIPTASE"/>
    <property type="match status" value="1"/>
</dbReference>
<proteinExistence type="predicted"/>